<dbReference type="PANTHER" id="PTHR47128:SF2">
    <property type="entry name" value="PROTEIN HIGH CHLOROPHYLL FLUORESCENCE PHENOTYPE 244, CHLOROPLASTIC"/>
    <property type="match status" value="1"/>
</dbReference>
<sequence length="299" mass="31207">MILVCGATGELGGRVVRRLVQDGRTVRALVRPTTDAGALEALGVEVVRGDLRDPASLARAVEGVDTVVTTANALARSLAGDKELSVRDVDVEGNQHLVTAADEAGVRRFVFLSAAGFDRGAGARAPFVAAKRATERALRATGMEAVVVRPDMFQEVWLAGAGGIDVARGRAVVYGKGDAAHRYVAIDDVAALVAHLAVAESVPSEVEFGGPEAITPNEAVAAFERAAGRSFTVRHVPRPVLGVASRVLARPRPALASVMAMALHSDTHPSTCDDRPLREAGIEPRAASDHIRQVAAPAT</sequence>
<dbReference type="InterPro" id="IPR008030">
    <property type="entry name" value="NmrA-like"/>
</dbReference>
<evidence type="ECO:0000259" key="3">
    <source>
        <dbReference type="Pfam" id="PF05368"/>
    </source>
</evidence>
<organism evidence="4 5">
    <name type="scientific">Ornithinimicrobium kibberense</name>
    <dbReference type="NCBI Taxonomy" id="282060"/>
    <lineage>
        <taxon>Bacteria</taxon>
        <taxon>Bacillati</taxon>
        <taxon>Actinomycetota</taxon>
        <taxon>Actinomycetes</taxon>
        <taxon>Micrococcales</taxon>
        <taxon>Ornithinimicrobiaceae</taxon>
        <taxon>Ornithinimicrobium</taxon>
    </lineage>
</organism>
<dbReference type="SUPFAM" id="SSF51735">
    <property type="entry name" value="NAD(P)-binding Rossmann-fold domains"/>
    <property type="match status" value="1"/>
</dbReference>
<name>A0ABV5V6J8_9MICO</name>
<keyword evidence="5" id="KW-1185">Reference proteome</keyword>
<protein>
    <submittedName>
        <fullName evidence="4">SDR family oxidoreductase</fullName>
    </submittedName>
</protein>
<evidence type="ECO:0000256" key="1">
    <source>
        <dbReference type="ARBA" id="ARBA00022531"/>
    </source>
</evidence>
<keyword evidence="1" id="KW-0602">Photosynthesis</keyword>
<proteinExistence type="predicted"/>
<dbReference type="InterPro" id="IPR044256">
    <property type="entry name" value="HCF244-like"/>
</dbReference>
<evidence type="ECO:0000313" key="5">
    <source>
        <dbReference type="Proteomes" id="UP001589613"/>
    </source>
</evidence>
<evidence type="ECO:0000256" key="2">
    <source>
        <dbReference type="ARBA" id="ARBA00023276"/>
    </source>
</evidence>
<comment type="caution">
    <text evidence="4">The sequence shown here is derived from an EMBL/GenBank/DDBJ whole genome shotgun (WGS) entry which is preliminary data.</text>
</comment>
<reference evidence="4 5" key="1">
    <citation type="submission" date="2024-09" db="EMBL/GenBank/DDBJ databases">
        <authorList>
            <person name="Sun Q."/>
            <person name="Mori K."/>
        </authorList>
    </citation>
    <scope>NUCLEOTIDE SEQUENCE [LARGE SCALE GENOMIC DNA]</scope>
    <source>
        <strain evidence="4 5">JCM 12763</strain>
    </source>
</reference>
<dbReference type="Gene3D" id="3.40.50.720">
    <property type="entry name" value="NAD(P)-binding Rossmann-like Domain"/>
    <property type="match status" value="1"/>
</dbReference>
<dbReference type="PANTHER" id="PTHR47128">
    <property type="match status" value="1"/>
</dbReference>
<keyword evidence="2" id="KW-0604">Photosystem II</keyword>
<accession>A0ABV5V6J8</accession>
<gene>
    <name evidence="4" type="ORF">ACFFN0_14820</name>
</gene>
<dbReference type="Proteomes" id="UP001589613">
    <property type="component" value="Unassembled WGS sequence"/>
</dbReference>
<dbReference type="EMBL" id="JBHMAX010000028">
    <property type="protein sequence ID" value="MFB9733318.1"/>
    <property type="molecule type" value="Genomic_DNA"/>
</dbReference>
<dbReference type="Pfam" id="PF05368">
    <property type="entry name" value="NmrA"/>
    <property type="match status" value="1"/>
</dbReference>
<feature type="domain" description="NmrA-like" evidence="3">
    <location>
        <begin position="2"/>
        <end position="241"/>
    </location>
</feature>
<dbReference type="RefSeq" id="WP_141338643.1">
    <property type="nucleotide sequence ID" value="NZ_JBHMAX010000028.1"/>
</dbReference>
<evidence type="ECO:0000313" key="4">
    <source>
        <dbReference type="EMBL" id="MFB9733318.1"/>
    </source>
</evidence>
<dbReference type="InterPro" id="IPR036291">
    <property type="entry name" value="NAD(P)-bd_dom_sf"/>
</dbReference>